<dbReference type="InterPro" id="IPR046964">
    <property type="entry name" value="RTN1-4"/>
</dbReference>
<dbReference type="Gene3D" id="1.20.5.2480">
    <property type="match status" value="1"/>
</dbReference>
<gene>
    <name evidence="8" type="ORF">CDAUBV1_LOCUS16075</name>
</gene>
<evidence type="ECO:0000313" key="9">
    <source>
        <dbReference type="Proteomes" id="UP001497525"/>
    </source>
</evidence>
<keyword evidence="4 6" id="KW-1133">Transmembrane helix</keyword>
<protein>
    <recommendedName>
        <fullName evidence="6">Reticulon-like protein</fullName>
    </recommendedName>
</protein>
<evidence type="ECO:0000256" key="1">
    <source>
        <dbReference type="ARBA" id="ARBA00004477"/>
    </source>
</evidence>
<dbReference type="Pfam" id="PF02453">
    <property type="entry name" value="Reticulon"/>
    <property type="match status" value="1"/>
</dbReference>
<comment type="subcellular location">
    <subcellularLocation>
        <location evidence="1 6">Endoplasmic reticulum membrane</location>
        <topology evidence="1 6">Multi-pass membrane protein</topology>
    </subcellularLocation>
</comment>
<organism evidence="8 9">
    <name type="scientific">Calicophoron daubneyi</name>
    <name type="common">Rumen fluke</name>
    <name type="synonym">Paramphistomum daubneyi</name>
    <dbReference type="NCBI Taxonomy" id="300641"/>
    <lineage>
        <taxon>Eukaryota</taxon>
        <taxon>Metazoa</taxon>
        <taxon>Spiralia</taxon>
        <taxon>Lophotrochozoa</taxon>
        <taxon>Platyhelminthes</taxon>
        <taxon>Trematoda</taxon>
        <taxon>Digenea</taxon>
        <taxon>Plagiorchiida</taxon>
        <taxon>Pronocephalata</taxon>
        <taxon>Paramphistomoidea</taxon>
        <taxon>Paramphistomidae</taxon>
        <taxon>Calicophoron</taxon>
    </lineage>
</organism>
<feature type="transmembrane region" description="Helical" evidence="6">
    <location>
        <begin position="18"/>
        <end position="44"/>
    </location>
</feature>
<dbReference type="GO" id="GO:0005789">
    <property type="term" value="C:endoplasmic reticulum membrane"/>
    <property type="evidence" value="ECO:0007669"/>
    <property type="project" value="UniProtKB-SubCell"/>
</dbReference>
<proteinExistence type="predicted"/>
<evidence type="ECO:0000256" key="2">
    <source>
        <dbReference type="ARBA" id="ARBA00022692"/>
    </source>
</evidence>
<keyword evidence="3 6" id="KW-0256">Endoplasmic reticulum</keyword>
<dbReference type="PANTHER" id="PTHR45799">
    <property type="entry name" value="RETICULON-LIKE PROTEIN"/>
    <property type="match status" value="1"/>
</dbReference>
<evidence type="ECO:0000256" key="6">
    <source>
        <dbReference type="RuleBase" id="RU363132"/>
    </source>
</evidence>
<dbReference type="AlphaFoldDB" id="A0AAV2TTM4"/>
<evidence type="ECO:0000256" key="5">
    <source>
        <dbReference type="ARBA" id="ARBA00023136"/>
    </source>
</evidence>
<keyword evidence="2 6" id="KW-0812">Transmembrane</keyword>
<sequence length="197" mass="21732">MDALRDLIEWREPVKSGIFTIVVMTGLISLSCLSLVSVISYAGLSLLCCTGGARLYHYLLTLKGENSDAAQTDVFSDLLAKDVQIPREKVASQISSAAPGVSKLLNSLRDALLCANYVSTVKLSCMCYLLLAIGNNVNLLTLVTVAFILTMTCPKVYILYQPHFDAAYKNVQEFSGKIYKKVEPTVNKFLHREQKTK</sequence>
<evidence type="ECO:0000256" key="4">
    <source>
        <dbReference type="ARBA" id="ARBA00022989"/>
    </source>
</evidence>
<dbReference type="InterPro" id="IPR003388">
    <property type="entry name" value="Reticulon"/>
</dbReference>
<dbReference type="EMBL" id="CAXLJL010000789">
    <property type="protein sequence ID" value="CAL5140782.1"/>
    <property type="molecule type" value="Genomic_DNA"/>
</dbReference>
<feature type="transmembrane region" description="Helical" evidence="6">
    <location>
        <begin position="139"/>
        <end position="160"/>
    </location>
</feature>
<dbReference type="Proteomes" id="UP001497525">
    <property type="component" value="Unassembled WGS sequence"/>
</dbReference>
<feature type="transmembrane region" description="Helical" evidence="6">
    <location>
        <begin position="111"/>
        <end position="133"/>
    </location>
</feature>
<keyword evidence="5 6" id="KW-0472">Membrane</keyword>
<accession>A0AAV2TTM4</accession>
<evidence type="ECO:0000256" key="3">
    <source>
        <dbReference type="ARBA" id="ARBA00022824"/>
    </source>
</evidence>
<dbReference type="PROSITE" id="PS51257">
    <property type="entry name" value="PROKAR_LIPOPROTEIN"/>
    <property type="match status" value="1"/>
</dbReference>
<comment type="caution">
    <text evidence="8">The sequence shown here is derived from an EMBL/GenBank/DDBJ whole genome shotgun (WGS) entry which is preliminary data.</text>
</comment>
<name>A0AAV2TTM4_CALDB</name>
<evidence type="ECO:0000259" key="7">
    <source>
        <dbReference type="PROSITE" id="PS50845"/>
    </source>
</evidence>
<feature type="domain" description="Reticulon" evidence="7">
    <location>
        <begin position="4"/>
        <end position="197"/>
    </location>
</feature>
<reference evidence="8" key="1">
    <citation type="submission" date="2024-06" db="EMBL/GenBank/DDBJ databases">
        <authorList>
            <person name="Liu X."/>
            <person name="Lenzi L."/>
            <person name="Haldenby T S."/>
            <person name="Uol C."/>
        </authorList>
    </citation>
    <scope>NUCLEOTIDE SEQUENCE</scope>
</reference>
<dbReference type="PROSITE" id="PS50845">
    <property type="entry name" value="RETICULON"/>
    <property type="match status" value="1"/>
</dbReference>
<dbReference type="PANTHER" id="PTHR45799:SF2">
    <property type="entry name" value="RETICULON-LIKE PROTEIN"/>
    <property type="match status" value="1"/>
</dbReference>
<evidence type="ECO:0000313" key="8">
    <source>
        <dbReference type="EMBL" id="CAL5140782.1"/>
    </source>
</evidence>